<evidence type="ECO:0000256" key="6">
    <source>
        <dbReference type="ARBA" id="ARBA00038471"/>
    </source>
</evidence>
<keyword evidence="4" id="KW-0732">Signal</keyword>
<keyword evidence="3" id="KW-0964">Secreted</keyword>
<feature type="transmembrane region" description="Helical" evidence="8">
    <location>
        <begin position="6"/>
        <end position="29"/>
    </location>
</feature>
<dbReference type="NCBIfam" id="TIGR01614">
    <property type="entry name" value="PME_inhib"/>
    <property type="match status" value="1"/>
</dbReference>
<feature type="compositionally biased region" description="Low complexity" evidence="7">
    <location>
        <begin position="125"/>
        <end position="137"/>
    </location>
</feature>
<evidence type="ECO:0000256" key="3">
    <source>
        <dbReference type="ARBA" id="ARBA00022525"/>
    </source>
</evidence>
<name>A0A8T2HD67_ARASU</name>
<dbReference type="InterPro" id="IPR006501">
    <property type="entry name" value="Pectinesterase_inhib_dom"/>
</dbReference>
<keyword evidence="2" id="KW-0052">Apoplast</keyword>
<reference evidence="10 11" key="1">
    <citation type="submission" date="2020-12" db="EMBL/GenBank/DDBJ databases">
        <title>Concerted genomic and epigenomic changes stabilize Arabidopsis allopolyploids.</title>
        <authorList>
            <person name="Chen Z."/>
        </authorList>
    </citation>
    <scope>NUCLEOTIDE SEQUENCE [LARGE SCALE GENOMIC DNA]</scope>
    <source>
        <strain evidence="10">As9502</strain>
        <tissue evidence="10">Leaf</tissue>
    </source>
</reference>
<dbReference type="GO" id="GO:0048046">
    <property type="term" value="C:apoplast"/>
    <property type="evidence" value="ECO:0007669"/>
    <property type="project" value="UniProtKB-SubCell"/>
</dbReference>
<organism evidence="10 11">
    <name type="scientific">Arabidopsis suecica</name>
    <name type="common">Swedish thale-cress</name>
    <name type="synonym">Cardaminopsis suecica</name>
    <dbReference type="NCBI Taxonomy" id="45249"/>
    <lineage>
        <taxon>Eukaryota</taxon>
        <taxon>Viridiplantae</taxon>
        <taxon>Streptophyta</taxon>
        <taxon>Embryophyta</taxon>
        <taxon>Tracheophyta</taxon>
        <taxon>Spermatophyta</taxon>
        <taxon>Magnoliopsida</taxon>
        <taxon>eudicotyledons</taxon>
        <taxon>Gunneridae</taxon>
        <taxon>Pentapetalae</taxon>
        <taxon>rosids</taxon>
        <taxon>malvids</taxon>
        <taxon>Brassicales</taxon>
        <taxon>Brassicaceae</taxon>
        <taxon>Camelineae</taxon>
        <taxon>Arabidopsis</taxon>
    </lineage>
</organism>
<evidence type="ECO:0000256" key="8">
    <source>
        <dbReference type="SAM" id="Phobius"/>
    </source>
</evidence>
<dbReference type="PANTHER" id="PTHR31080">
    <property type="entry name" value="PECTINESTERASE INHIBITOR-LIKE"/>
    <property type="match status" value="1"/>
</dbReference>
<accession>A0A8T2HD67</accession>
<sequence>LRIIYYYIISHVLYIHTLYIYTCTCPLVSPTPFPLLKQSTTQKRKHDTKMNILSQTQILHLSIAILLFITASSSSLSPSSSSPSLSPSPPSSSPSSAPPSSLSPSSPPPLSLSPSSPPPPPPSSSPLSSLSPSSSSSTYSNQTNLDYIKTSCNITLYKTICYNSLSPYASTIRSNPQKLAVIALNLTLSSAKSASKFVKNISHGGGLTRLEAVAVADCVEEIGDSVTSLQDSIRELDSINYKDSAKFEMVMSDVETWVSAALTNDDTCMDGFSLVKTAVKDLVRRHVVEVARLTSNALALINMYASTQENFS</sequence>
<comment type="similarity">
    <text evidence="6">Belongs to the PMEI family.</text>
</comment>
<feature type="compositionally biased region" description="Pro residues" evidence="7">
    <location>
        <begin position="105"/>
        <end position="124"/>
    </location>
</feature>
<evidence type="ECO:0000256" key="2">
    <source>
        <dbReference type="ARBA" id="ARBA00022523"/>
    </source>
</evidence>
<dbReference type="CDD" id="cd15798">
    <property type="entry name" value="PMEI-like_3"/>
    <property type="match status" value="1"/>
</dbReference>
<evidence type="ECO:0000256" key="7">
    <source>
        <dbReference type="SAM" id="MobiDB-lite"/>
    </source>
</evidence>
<dbReference type="SMART" id="SM00856">
    <property type="entry name" value="PMEI"/>
    <property type="match status" value="1"/>
</dbReference>
<keyword evidence="8" id="KW-0812">Transmembrane</keyword>
<dbReference type="GO" id="GO:0004857">
    <property type="term" value="F:enzyme inhibitor activity"/>
    <property type="evidence" value="ECO:0007669"/>
    <property type="project" value="InterPro"/>
</dbReference>
<feature type="compositionally biased region" description="Low complexity" evidence="7">
    <location>
        <begin position="93"/>
        <end position="104"/>
    </location>
</feature>
<evidence type="ECO:0000313" key="10">
    <source>
        <dbReference type="EMBL" id="KAG7658219.1"/>
    </source>
</evidence>
<feature type="non-terminal residue" evidence="10">
    <location>
        <position position="1"/>
    </location>
</feature>
<evidence type="ECO:0000259" key="9">
    <source>
        <dbReference type="SMART" id="SM00856"/>
    </source>
</evidence>
<evidence type="ECO:0000256" key="1">
    <source>
        <dbReference type="ARBA" id="ARBA00004271"/>
    </source>
</evidence>
<gene>
    <name evidence="10" type="ORF">ISN44_As01g052120</name>
</gene>
<evidence type="ECO:0000256" key="4">
    <source>
        <dbReference type="ARBA" id="ARBA00022729"/>
    </source>
</evidence>
<protein>
    <submittedName>
        <fullName evidence="10">Pectinesterase inhibitor domain</fullName>
    </submittedName>
</protein>
<feature type="domain" description="Pectinesterase inhibitor" evidence="9">
    <location>
        <begin position="143"/>
        <end position="300"/>
    </location>
</feature>
<keyword evidence="8" id="KW-0472">Membrane</keyword>
<evidence type="ECO:0000256" key="5">
    <source>
        <dbReference type="ARBA" id="ARBA00023157"/>
    </source>
</evidence>
<keyword evidence="8" id="KW-1133">Transmembrane helix</keyword>
<comment type="subcellular location">
    <subcellularLocation>
        <location evidence="1">Secreted</location>
        <location evidence="1">Extracellular space</location>
        <location evidence="1">Apoplast</location>
    </subcellularLocation>
</comment>
<dbReference type="Pfam" id="PF04043">
    <property type="entry name" value="PMEI"/>
    <property type="match status" value="1"/>
</dbReference>
<dbReference type="PANTHER" id="PTHR31080:SF118">
    <property type="entry name" value="PECTINESTERASE INHIBITOR 10"/>
    <property type="match status" value="1"/>
</dbReference>
<dbReference type="InterPro" id="IPR051955">
    <property type="entry name" value="PME_Inhibitor"/>
</dbReference>
<proteinExistence type="inferred from homology"/>
<evidence type="ECO:0000313" key="11">
    <source>
        <dbReference type="Proteomes" id="UP000694251"/>
    </source>
</evidence>
<dbReference type="EMBL" id="JAEFBJ010000001">
    <property type="protein sequence ID" value="KAG7658219.1"/>
    <property type="molecule type" value="Genomic_DNA"/>
</dbReference>
<keyword evidence="5" id="KW-1015">Disulfide bond</keyword>
<dbReference type="Proteomes" id="UP000694251">
    <property type="component" value="Chromosome 1"/>
</dbReference>
<dbReference type="OrthoDB" id="1430376at2759"/>
<feature type="region of interest" description="Disordered" evidence="7">
    <location>
        <begin position="79"/>
        <end position="140"/>
    </location>
</feature>
<dbReference type="FunFam" id="1.20.140.40:FF:000006">
    <property type="entry name" value="Pectinesterase inhibitor 3"/>
    <property type="match status" value="1"/>
</dbReference>
<dbReference type="AlphaFoldDB" id="A0A8T2HD67"/>
<keyword evidence="11" id="KW-1185">Reference proteome</keyword>
<comment type="caution">
    <text evidence="10">The sequence shown here is derived from an EMBL/GenBank/DDBJ whole genome shotgun (WGS) entry which is preliminary data.</text>
</comment>